<dbReference type="GO" id="GO:0009246">
    <property type="term" value="P:enterobacterial common antigen biosynthetic process"/>
    <property type="evidence" value="ECO:0007669"/>
    <property type="project" value="TreeGrafter"/>
</dbReference>
<evidence type="ECO:0000256" key="1">
    <source>
        <dbReference type="ARBA" id="ARBA00004651"/>
    </source>
</evidence>
<feature type="transmembrane region" description="Helical" evidence="7">
    <location>
        <begin position="157"/>
        <end position="175"/>
    </location>
</feature>
<feature type="transmembrane region" description="Helical" evidence="7">
    <location>
        <begin position="277"/>
        <end position="295"/>
    </location>
</feature>
<dbReference type="InterPro" id="IPR002656">
    <property type="entry name" value="Acyl_transf_3_dom"/>
</dbReference>
<evidence type="ECO:0000256" key="4">
    <source>
        <dbReference type="ARBA" id="ARBA00022692"/>
    </source>
</evidence>
<comment type="similarity">
    <text evidence="2">Belongs to the acyltransferase 3 family.</text>
</comment>
<dbReference type="RefSeq" id="WP_177113736.1">
    <property type="nucleotide sequence ID" value="NZ_JACASD010000083.1"/>
</dbReference>
<feature type="transmembrane region" description="Helical" evidence="7">
    <location>
        <begin position="53"/>
        <end position="72"/>
    </location>
</feature>
<name>A0A7Y8KKW2_9PSED</name>
<dbReference type="Proteomes" id="UP000585226">
    <property type="component" value="Unassembled WGS sequence"/>
</dbReference>
<protein>
    <submittedName>
        <fullName evidence="9">Acyltransferase family protein</fullName>
    </submittedName>
</protein>
<dbReference type="PANTHER" id="PTHR40074:SF2">
    <property type="entry name" value="O-ACETYLTRANSFERASE WECH"/>
    <property type="match status" value="1"/>
</dbReference>
<keyword evidence="5 7" id="KW-1133">Transmembrane helix</keyword>
<accession>A0A7Y8KKW2</accession>
<dbReference type="Pfam" id="PF01757">
    <property type="entry name" value="Acyl_transf_3"/>
    <property type="match status" value="1"/>
</dbReference>
<proteinExistence type="inferred from homology"/>
<feature type="transmembrane region" description="Helical" evidence="7">
    <location>
        <begin position="125"/>
        <end position="145"/>
    </location>
</feature>
<feature type="transmembrane region" description="Helical" evidence="7">
    <location>
        <begin position="84"/>
        <end position="105"/>
    </location>
</feature>
<dbReference type="GO" id="GO:0005886">
    <property type="term" value="C:plasma membrane"/>
    <property type="evidence" value="ECO:0007669"/>
    <property type="project" value="UniProtKB-SubCell"/>
</dbReference>
<dbReference type="GO" id="GO:0016413">
    <property type="term" value="F:O-acetyltransferase activity"/>
    <property type="evidence" value="ECO:0007669"/>
    <property type="project" value="TreeGrafter"/>
</dbReference>
<dbReference type="EMBL" id="JACASD010000083">
    <property type="protein sequence ID" value="NWE91720.1"/>
    <property type="molecule type" value="Genomic_DNA"/>
</dbReference>
<evidence type="ECO:0000313" key="10">
    <source>
        <dbReference type="Proteomes" id="UP000585226"/>
    </source>
</evidence>
<keyword evidence="4 7" id="KW-0812">Transmembrane</keyword>
<comment type="subcellular location">
    <subcellularLocation>
        <location evidence="1">Cell membrane</location>
        <topology evidence="1">Multi-pass membrane protein</topology>
    </subcellularLocation>
</comment>
<evidence type="ECO:0000259" key="8">
    <source>
        <dbReference type="Pfam" id="PF01757"/>
    </source>
</evidence>
<feature type="domain" description="Acyltransferase 3" evidence="8">
    <location>
        <begin position="10"/>
        <end position="333"/>
    </location>
</feature>
<organism evidence="9 10">
    <name type="scientific">Pseudomonas reactans</name>
    <dbReference type="NCBI Taxonomy" id="117680"/>
    <lineage>
        <taxon>Bacteria</taxon>
        <taxon>Pseudomonadati</taxon>
        <taxon>Pseudomonadota</taxon>
        <taxon>Gammaproteobacteria</taxon>
        <taxon>Pseudomonadales</taxon>
        <taxon>Pseudomonadaceae</taxon>
        <taxon>Pseudomonas</taxon>
    </lineage>
</organism>
<dbReference type="AlphaFoldDB" id="A0A7Y8KKW2"/>
<evidence type="ECO:0000256" key="3">
    <source>
        <dbReference type="ARBA" id="ARBA00022475"/>
    </source>
</evidence>
<keyword evidence="3" id="KW-1003">Cell membrane</keyword>
<dbReference type="PANTHER" id="PTHR40074">
    <property type="entry name" value="O-ACETYLTRANSFERASE WECH"/>
    <property type="match status" value="1"/>
</dbReference>
<evidence type="ECO:0000256" key="5">
    <source>
        <dbReference type="ARBA" id="ARBA00022989"/>
    </source>
</evidence>
<comment type="caution">
    <text evidence="9">The sequence shown here is derived from an EMBL/GenBank/DDBJ whole genome shotgun (WGS) entry which is preliminary data.</text>
</comment>
<feature type="transmembrane region" description="Helical" evidence="7">
    <location>
        <begin position="15"/>
        <end position="33"/>
    </location>
</feature>
<feature type="transmembrane region" description="Helical" evidence="7">
    <location>
        <begin position="181"/>
        <end position="202"/>
    </location>
</feature>
<sequence>MTQQQMGRLAWADSCRLIAMLGVIVIHVSAPIFYNYKNIGLGDFLTANALDSIARVAVPLFAMLSGALLLGRETSGAFRGVASRIIKVAVPLAFWSVIHVFWISYWQGLPLNIPSALAQALNGPVMYHLWFVYMIIGIYIVLPLLQPLSAALLSSKYFAAYFFAIWFLTNAVRIYHHEPLLNHLVLTDFLHWPGYFLLGFYLAHSEAVKKLSTWYSGIMFVLASVTTFLASWYLNSKSPTPVETALEYFSPNVMIASIAAFMLIGKIRISEKLARPVAFLSGLVFPVYFMHLLVIDLIKAGMFGFTLPLATLSTFGSIVSLSLSAFVVCLILTALSRLVPYSSRLIG</sequence>
<evidence type="ECO:0000313" key="9">
    <source>
        <dbReference type="EMBL" id="NWE91720.1"/>
    </source>
</evidence>
<gene>
    <name evidence="9" type="ORF">HX893_26695</name>
</gene>
<keyword evidence="9" id="KW-0012">Acyltransferase</keyword>
<feature type="transmembrane region" description="Helical" evidence="7">
    <location>
        <begin position="246"/>
        <end position="265"/>
    </location>
</feature>
<evidence type="ECO:0000256" key="7">
    <source>
        <dbReference type="SAM" id="Phobius"/>
    </source>
</evidence>
<keyword evidence="6 7" id="KW-0472">Membrane</keyword>
<feature type="transmembrane region" description="Helical" evidence="7">
    <location>
        <begin position="315"/>
        <end position="335"/>
    </location>
</feature>
<feature type="transmembrane region" description="Helical" evidence="7">
    <location>
        <begin position="214"/>
        <end position="234"/>
    </location>
</feature>
<evidence type="ECO:0000256" key="2">
    <source>
        <dbReference type="ARBA" id="ARBA00007400"/>
    </source>
</evidence>
<reference evidence="9 10" key="1">
    <citation type="submission" date="2020-04" db="EMBL/GenBank/DDBJ databases">
        <title>Molecular characterization of pseudomonads from Agaricus bisporus reveal novel blotch 2 pathogens in Western Europe.</title>
        <authorList>
            <person name="Taparia T."/>
            <person name="Krijger M."/>
            <person name="Haynes E."/>
            <person name="Elpinstone J.G."/>
            <person name="Noble R."/>
            <person name="Van Der Wolf J."/>
        </authorList>
    </citation>
    <scope>NUCLEOTIDE SEQUENCE [LARGE SCALE GENOMIC DNA]</scope>
    <source>
        <strain evidence="9 10">P8021</strain>
    </source>
</reference>
<evidence type="ECO:0000256" key="6">
    <source>
        <dbReference type="ARBA" id="ARBA00023136"/>
    </source>
</evidence>
<keyword evidence="9" id="KW-0808">Transferase</keyword>